<dbReference type="EMBL" id="JAGFBR010000018">
    <property type="protein sequence ID" value="KAH0450724.1"/>
    <property type="molecule type" value="Genomic_DNA"/>
</dbReference>
<protein>
    <submittedName>
        <fullName evidence="1">Uncharacterized protein</fullName>
    </submittedName>
</protein>
<reference evidence="1 2" key="1">
    <citation type="journal article" date="2021" name="Hortic Res">
        <title>Chromosome-scale assembly of the Dendrobium chrysotoxum genome enhances the understanding of orchid evolution.</title>
        <authorList>
            <person name="Zhang Y."/>
            <person name="Zhang G.Q."/>
            <person name="Zhang D."/>
            <person name="Liu X.D."/>
            <person name="Xu X.Y."/>
            <person name="Sun W.H."/>
            <person name="Yu X."/>
            <person name="Zhu X."/>
            <person name="Wang Z.W."/>
            <person name="Zhao X."/>
            <person name="Zhong W.Y."/>
            <person name="Chen H."/>
            <person name="Yin W.L."/>
            <person name="Huang T."/>
            <person name="Niu S.C."/>
            <person name="Liu Z.J."/>
        </authorList>
    </citation>
    <scope>NUCLEOTIDE SEQUENCE [LARGE SCALE GENOMIC DNA]</scope>
    <source>
        <strain evidence="1">Lindl</strain>
    </source>
</reference>
<comment type="caution">
    <text evidence="1">The sequence shown here is derived from an EMBL/GenBank/DDBJ whole genome shotgun (WGS) entry which is preliminary data.</text>
</comment>
<evidence type="ECO:0000313" key="1">
    <source>
        <dbReference type="EMBL" id="KAH0450724.1"/>
    </source>
</evidence>
<keyword evidence="2" id="KW-1185">Reference proteome</keyword>
<organism evidence="1 2">
    <name type="scientific">Dendrobium chrysotoxum</name>
    <name type="common">Orchid</name>
    <dbReference type="NCBI Taxonomy" id="161865"/>
    <lineage>
        <taxon>Eukaryota</taxon>
        <taxon>Viridiplantae</taxon>
        <taxon>Streptophyta</taxon>
        <taxon>Embryophyta</taxon>
        <taxon>Tracheophyta</taxon>
        <taxon>Spermatophyta</taxon>
        <taxon>Magnoliopsida</taxon>
        <taxon>Liliopsida</taxon>
        <taxon>Asparagales</taxon>
        <taxon>Orchidaceae</taxon>
        <taxon>Epidendroideae</taxon>
        <taxon>Malaxideae</taxon>
        <taxon>Dendrobiinae</taxon>
        <taxon>Dendrobium</taxon>
    </lineage>
</organism>
<evidence type="ECO:0000313" key="2">
    <source>
        <dbReference type="Proteomes" id="UP000775213"/>
    </source>
</evidence>
<proteinExistence type="predicted"/>
<name>A0AAV7G525_DENCH</name>
<accession>A0AAV7G525</accession>
<gene>
    <name evidence="1" type="ORF">IEQ34_021416</name>
</gene>
<sequence length="169" mass="19314">MKIVWGLIKKWGKMKDLLVPLHVEEEDIMKILNVPDIEHLLYEISYLKKYIGEEFLFKAKGDDPQAVLKKKKLEGILVSTSRVPPNASPVKLHIPKDAHDHIYDVKVKALEQQCIDEGFIRGFLKGVRLVQRKIRVNASNDSPSNLDGVNIESELKKAFSTNDEIIEIE</sequence>
<dbReference type="AlphaFoldDB" id="A0AAV7G525"/>
<dbReference type="Proteomes" id="UP000775213">
    <property type="component" value="Unassembled WGS sequence"/>
</dbReference>